<evidence type="ECO:0000259" key="1">
    <source>
        <dbReference type="Pfam" id="PF07110"/>
    </source>
</evidence>
<organism evidence="2 3">
    <name type="scientific">Nocardia africana</name>
    <dbReference type="NCBI Taxonomy" id="134964"/>
    <lineage>
        <taxon>Bacteria</taxon>
        <taxon>Bacillati</taxon>
        <taxon>Actinomycetota</taxon>
        <taxon>Actinomycetes</taxon>
        <taxon>Mycobacteriales</taxon>
        <taxon>Nocardiaceae</taxon>
        <taxon>Nocardia</taxon>
    </lineage>
</organism>
<dbReference type="NCBIfam" id="TIGR02118">
    <property type="entry name" value="EthD family reductase"/>
    <property type="match status" value="1"/>
</dbReference>
<sequence>MSHSIAVCYGTPTDPAAFDEHYCTVHIPLTLELPGLQEFTWAKCASLDGSAPAYYAVAHLAFATEEALQQALASLEMKKAARDVRNFATGPVTMYIEHFEKD</sequence>
<dbReference type="Proteomes" id="UP001601521">
    <property type="component" value="Unassembled WGS sequence"/>
</dbReference>
<dbReference type="Pfam" id="PF07110">
    <property type="entry name" value="EthD"/>
    <property type="match status" value="1"/>
</dbReference>
<dbReference type="InterPro" id="IPR011008">
    <property type="entry name" value="Dimeric_a/b-barrel"/>
</dbReference>
<evidence type="ECO:0000313" key="3">
    <source>
        <dbReference type="Proteomes" id="UP001601521"/>
    </source>
</evidence>
<dbReference type="InterPro" id="IPR009799">
    <property type="entry name" value="EthD_dom"/>
</dbReference>
<name>A0ABW6NCI0_9NOCA</name>
<keyword evidence="3" id="KW-1185">Reference proteome</keyword>
<dbReference type="SUPFAM" id="SSF54909">
    <property type="entry name" value="Dimeric alpha+beta barrel"/>
    <property type="match status" value="1"/>
</dbReference>
<dbReference type="PANTHER" id="PTHR40260:SF2">
    <property type="entry name" value="BLR8190 PROTEIN"/>
    <property type="match status" value="1"/>
</dbReference>
<dbReference type="Gene3D" id="3.30.70.100">
    <property type="match status" value="1"/>
</dbReference>
<dbReference type="RefSeq" id="WP_387249559.1">
    <property type="nucleotide sequence ID" value="NZ_JBIALX010000002.1"/>
</dbReference>
<dbReference type="EMBL" id="JBIALX010000002">
    <property type="protein sequence ID" value="MFF0452846.1"/>
    <property type="molecule type" value="Genomic_DNA"/>
</dbReference>
<feature type="domain" description="EthD" evidence="1">
    <location>
        <begin position="12"/>
        <end position="89"/>
    </location>
</feature>
<protein>
    <submittedName>
        <fullName evidence="2">EthD family reductase</fullName>
    </submittedName>
</protein>
<accession>A0ABW6NCI0</accession>
<reference evidence="2 3" key="1">
    <citation type="submission" date="2024-10" db="EMBL/GenBank/DDBJ databases">
        <title>The Natural Products Discovery Center: Release of the First 8490 Sequenced Strains for Exploring Actinobacteria Biosynthetic Diversity.</title>
        <authorList>
            <person name="Kalkreuter E."/>
            <person name="Kautsar S.A."/>
            <person name="Yang D."/>
            <person name="Bader C.D."/>
            <person name="Teijaro C.N."/>
            <person name="Fluegel L."/>
            <person name="Davis C.M."/>
            <person name="Simpson J.R."/>
            <person name="Lauterbach L."/>
            <person name="Steele A.D."/>
            <person name="Gui C."/>
            <person name="Meng S."/>
            <person name="Li G."/>
            <person name="Viehrig K."/>
            <person name="Ye F."/>
            <person name="Su P."/>
            <person name="Kiefer A.F."/>
            <person name="Nichols A."/>
            <person name="Cepeda A.J."/>
            <person name="Yan W."/>
            <person name="Fan B."/>
            <person name="Jiang Y."/>
            <person name="Adhikari A."/>
            <person name="Zheng C.-J."/>
            <person name="Schuster L."/>
            <person name="Cowan T.M."/>
            <person name="Smanski M.J."/>
            <person name="Chevrette M.G."/>
            <person name="De Carvalho L.P.S."/>
            <person name="Shen B."/>
        </authorList>
    </citation>
    <scope>NUCLEOTIDE SEQUENCE [LARGE SCALE GENOMIC DNA]</scope>
    <source>
        <strain evidence="2 3">NPDC004550</strain>
    </source>
</reference>
<comment type="caution">
    <text evidence="2">The sequence shown here is derived from an EMBL/GenBank/DDBJ whole genome shotgun (WGS) entry which is preliminary data.</text>
</comment>
<gene>
    <name evidence="2" type="ORF">ACFYTH_05690</name>
</gene>
<dbReference type="PANTHER" id="PTHR40260">
    <property type="entry name" value="BLR8190 PROTEIN"/>
    <property type="match status" value="1"/>
</dbReference>
<proteinExistence type="predicted"/>
<evidence type="ECO:0000313" key="2">
    <source>
        <dbReference type="EMBL" id="MFF0452846.1"/>
    </source>
</evidence>